<gene>
    <name evidence="1" type="ORF">QR46_1056</name>
</gene>
<sequence>MPVFRHIQSMYDRIKGFAGPQAGFCSINEYVTELVKLIATTIFFC</sequence>
<evidence type="ECO:0000313" key="1">
    <source>
        <dbReference type="EMBL" id="KWX14928.1"/>
    </source>
</evidence>
<comment type="caution">
    <text evidence="1">The sequence shown here is derived from an EMBL/GenBank/DDBJ whole genome shotgun (WGS) entry which is preliminary data.</text>
</comment>
<dbReference type="Proteomes" id="UP000070089">
    <property type="component" value="Unassembled WGS sequence"/>
</dbReference>
<dbReference type="EMBL" id="JXTI01000019">
    <property type="protein sequence ID" value="KWX14928.1"/>
    <property type="molecule type" value="Genomic_DNA"/>
</dbReference>
<evidence type="ECO:0000313" key="2">
    <source>
        <dbReference type="Proteomes" id="UP000070089"/>
    </source>
</evidence>
<name>A0A132NXX6_GIAIN</name>
<dbReference type="VEuPathDB" id="GiardiaDB:QR46_1056"/>
<proteinExistence type="predicted"/>
<reference evidence="1 2" key="1">
    <citation type="journal article" date="2015" name="Mol. Biochem. Parasitol.">
        <title>Identification of polymorphic genes for use in assemblage B genotyping assays through comparative genomics of multiple assemblage B Giardia duodenalis isolates.</title>
        <authorList>
            <person name="Wielinga C."/>
            <person name="Thompson R.C."/>
            <person name="Monis P."/>
            <person name="Ryan U."/>
        </authorList>
    </citation>
    <scope>NUCLEOTIDE SEQUENCE [LARGE SCALE GENOMIC DNA]</scope>
    <source>
        <strain evidence="1 2">BAH15c1</strain>
    </source>
</reference>
<dbReference type="AlphaFoldDB" id="A0A132NXX6"/>
<organism evidence="1 2">
    <name type="scientific">Giardia duodenalis assemblage B</name>
    <dbReference type="NCBI Taxonomy" id="1394984"/>
    <lineage>
        <taxon>Eukaryota</taxon>
        <taxon>Metamonada</taxon>
        <taxon>Diplomonadida</taxon>
        <taxon>Hexamitidae</taxon>
        <taxon>Giardiinae</taxon>
        <taxon>Giardia</taxon>
    </lineage>
</organism>
<accession>A0A132NXX6</accession>
<protein>
    <submittedName>
        <fullName evidence="1">Kinesin-like protein KIF2</fullName>
    </submittedName>
</protein>